<keyword evidence="7 10" id="KW-0676">Redox-active center</keyword>
<dbReference type="OrthoDB" id="9761158at2"/>
<feature type="binding site" evidence="8">
    <location>
        <begin position="141"/>
        <end position="143"/>
    </location>
    <ligand>
        <name>FAD</name>
        <dbReference type="ChEBI" id="CHEBI:57692"/>
    </ligand>
</feature>
<evidence type="ECO:0000256" key="10">
    <source>
        <dbReference type="RuleBase" id="RU003691"/>
    </source>
</evidence>
<feature type="domain" description="FAD/NAD(P)-binding" evidence="13">
    <location>
        <begin position="8"/>
        <end position="322"/>
    </location>
</feature>
<keyword evidence="8" id="KW-0547">Nucleotide-binding</keyword>
<keyword evidence="3 8" id="KW-0274">FAD</keyword>
<gene>
    <name evidence="14" type="ORF">E8M01_06560</name>
</gene>
<keyword evidence="11" id="KW-0472">Membrane</keyword>
<dbReference type="InterPro" id="IPR004099">
    <property type="entry name" value="Pyr_nucl-diS_OxRdtase_dimer"/>
</dbReference>
<dbReference type="AlphaFoldDB" id="A0A4D7AZ54"/>
<dbReference type="Pfam" id="PF02852">
    <property type="entry name" value="Pyr_redox_dim"/>
    <property type="match status" value="1"/>
</dbReference>
<dbReference type="PROSITE" id="PS00076">
    <property type="entry name" value="PYRIDINE_REDOX_1"/>
    <property type="match status" value="1"/>
</dbReference>
<dbReference type="GO" id="GO:0016668">
    <property type="term" value="F:oxidoreductase activity, acting on a sulfur group of donors, NAD(P) as acceptor"/>
    <property type="evidence" value="ECO:0007669"/>
    <property type="project" value="InterPro"/>
</dbReference>
<dbReference type="SUPFAM" id="SSF51905">
    <property type="entry name" value="FAD/NAD(P)-binding domain"/>
    <property type="match status" value="1"/>
</dbReference>
<keyword evidence="11" id="KW-0812">Transmembrane</keyword>
<keyword evidence="6" id="KW-1015">Disulfide bond</keyword>
<evidence type="ECO:0000256" key="1">
    <source>
        <dbReference type="ARBA" id="ARBA00007532"/>
    </source>
</evidence>
<dbReference type="Pfam" id="PF07992">
    <property type="entry name" value="Pyr_redox_2"/>
    <property type="match status" value="1"/>
</dbReference>
<feature type="disulfide bond" description="Redox-active" evidence="9">
    <location>
        <begin position="44"/>
        <end position="49"/>
    </location>
</feature>
<evidence type="ECO:0000256" key="4">
    <source>
        <dbReference type="ARBA" id="ARBA00022857"/>
    </source>
</evidence>
<protein>
    <submittedName>
        <fullName evidence="14">Dihydrolipoamide dehydrogenase</fullName>
    </submittedName>
</protein>
<evidence type="ECO:0000259" key="12">
    <source>
        <dbReference type="Pfam" id="PF02852"/>
    </source>
</evidence>
<feature type="domain" description="Pyridine nucleotide-disulphide oxidoreductase dimerisation" evidence="12">
    <location>
        <begin position="342"/>
        <end position="449"/>
    </location>
</feature>
<dbReference type="GO" id="GO:0050660">
    <property type="term" value="F:flavin adenine dinucleotide binding"/>
    <property type="evidence" value="ECO:0007669"/>
    <property type="project" value="TreeGrafter"/>
</dbReference>
<feature type="binding site" evidence="8">
    <location>
        <position position="307"/>
    </location>
    <ligand>
        <name>FAD</name>
        <dbReference type="ChEBI" id="CHEBI:57692"/>
    </ligand>
</feature>
<evidence type="ECO:0000256" key="11">
    <source>
        <dbReference type="SAM" id="Phobius"/>
    </source>
</evidence>
<dbReference type="PANTHER" id="PTHR43014:SF4">
    <property type="entry name" value="PYRIDINE NUCLEOTIDE-DISULFIDE OXIDOREDUCTASE RCLA-RELATED"/>
    <property type="match status" value="1"/>
</dbReference>
<dbReference type="InterPro" id="IPR023753">
    <property type="entry name" value="FAD/NAD-binding_dom"/>
</dbReference>
<keyword evidence="8" id="KW-0520">NAD</keyword>
<dbReference type="PRINTS" id="PR00411">
    <property type="entry name" value="PNDRDTASEI"/>
</dbReference>
<dbReference type="KEGG" id="pstg:E8M01_06560"/>
<comment type="similarity">
    <text evidence="1 10">Belongs to the class-I pyridine nucleotide-disulfide oxidoreductase family.</text>
</comment>
<dbReference type="InterPro" id="IPR001100">
    <property type="entry name" value="Pyr_nuc-diS_OxRdtase"/>
</dbReference>
<accession>A0A4D7AZ54</accession>
<dbReference type="RefSeq" id="WP_136959395.1">
    <property type="nucleotide sequence ID" value="NZ_CP039690.1"/>
</dbReference>
<comment type="cofactor">
    <cofactor evidence="8">
        <name>FAD</name>
        <dbReference type="ChEBI" id="CHEBI:57692"/>
    </cofactor>
    <text evidence="8">Binds 1 FAD per subunit.</text>
</comment>
<proteinExistence type="inferred from homology"/>
<evidence type="ECO:0000256" key="5">
    <source>
        <dbReference type="ARBA" id="ARBA00023002"/>
    </source>
</evidence>
<evidence type="ECO:0000256" key="6">
    <source>
        <dbReference type="ARBA" id="ARBA00023157"/>
    </source>
</evidence>
<dbReference type="GO" id="GO:0003955">
    <property type="term" value="F:NAD(P)H dehydrogenase (quinone) activity"/>
    <property type="evidence" value="ECO:0007669"/>
    <property type="project" value="TreeGrafter"/>
</dbReference>
<sequence>MPETLSPDVCVIGAGSGGLTVAAFCAMLGAPVVLVEKDRMGGDCLNAGCVPSKALIAAARRAHDIRQASGFGIRAGEPAIDFAQVMRHVRDAIATIAPNDSVARFSALGVKVIKGEARFLGPGAVTVGDTTIAARRFVIATGSRPLLPDIPGLDALPFLTSETIFDLAACPGHLGVLGGGPVGLEMAQAFRRLGAEVTVLERDRLLPGEDPEMVDVVRRQLQDEGIALLEGVELTRVEGEPGALRLIARRGDDDGAIGVSHLLVATGRRANVENLGLEAAGVAFTSAGITVDKTLRTSNPRIHAIGDVGGGPQLTHVAGWHGQMVAQNILFRRPVDTGGTAVPRVIYTDPELAQVGLTEAEARKLDPKARSLRWPFAENDRAVTARRRQGHIKLVISAKGRLLGASIVGAEATELIGLYALALAKGGTAAELAAIVLPYPGLSEVGKRAASTYLQARLGNPWIGRIMRLLRRFG</sequence>
<dbReference type="InterPro" id="IPR016156">
    <property type="entry name" value="FAD/NAD-linked_Rdtase_dimer_sf"/>
</dbReference>
<dbReference type="InterPro" id="IPR036188">
    <property type="entry name" value="FAD/NAD-bd_sf"/>
</dbReference>
<feature type="binding site" evidence="8">
    <location>
        <position position="201"/>
    </location>
    <ligand>
        <name>NAD(+)</name>
        <dbReference type="ChEBI" id="CHEBI:57540"/>
    </ligand>
</feature>
<dbReference type="InterPro" id="IPR012999">
    <property type="entry name" value="Pyr_OxRdtase_I_AS"/>
</dbReference>
<dbReference type="Gene3D" id="3.50.50.60">
    <property type="entry name" value="FAD/NAD(P)-binding domain"/>
    <property type="match status" value="2"/>
</dbReference>
<reference evidence="14 15" key="1">
    <citation type="submission" date="2019-04" db="EMBL/GenBank/DDBJ databases">
        <title>Phreatobacter aquaticus sp. nov.</title>
        <authorList>
            <person name="Choi A."/>
        </authorList>
    </citation>
    <scope>NUCLEOTIDE SEQUENCE [LARGE SCALE GENOMIC DNA]</scope>
    <source>
        <strain evidence="14 15">KCTC 52518</strain>
    </source>
</reference>
<evidence type="ECO:0000313" key="15">
    <source>
        <dbReference type="Proteomes" id="UP000298781"/>
    </source>
</evidence>
<keyword evidence="2 10" id="KW-0285">Flavoprotein</keyword>
<feature type="binding site" evidence="8">
    <location>
        <position position="53"/>
    </location>
    <ligand>
        <name>FAD</name>
        <dbReference type="ChEBI" id="CHEBI:57692"/>
    </ligand>
</feature>
<evidence type="ECO:0000256" key="7">
    <source>
        <dbReference type="ARBA" id="ARBA00023284"/>
    </source>
</evidence>
<dbReference type="PIRSF" id="PIRSF000350">
    <property type="entry name" value="Mercury_reductase_MerA"/>
    <property type="match status" value="1"/>
</dbReference>
<feature type="binding site" evidence="8">
    <location>
        <begin position="178"/>
        <end position="185"/>
    </location>
    <ligand>
        <name>NAD(+)</name>
        <dbReference type="ChEBI" id="CHEBI:57540"/>
    </ligand>
</feature>
<dbReference type="Proteomes" id="UP000298781">
    <property type="component" value="Chromosome"/>
</dbReference>
<evidence type="ECO:0000256" key="2">
    <source>
        <dbReference type="ARBA" id="ARBA00022630"/>
    </source>
</evidence>
<evidence type="ECO:0000259" key="13">
    <source>
        <dbReference type="Pfam" id="PF07992"/>
    </source>
</evidence>
<evidence type="ECO:0000313" key="14">
    <source>
        <dbReference type="EMBL" id="QCI63938.1"/>
    </source>
</evidence>
<evidence type="ECO:0000256" key="8">
    <source>
        <dbReference type="PIRSR" id="PIRSR000350-3"/>
    </source>
</evidence>
<dbReference type="PANTHER" id="PTHR43014">
    <property type="entry name" value="MERCURIC REDUCTASE"/>
    <property type="match status" value="1"/>
</dbReference>
<dbReference type="PRINTS" id="PR00368">
    <property type="entry name" value="FADPNR"/>
</dbReference>
<dbReference type="EMBL" id="CP039690">
    <property type="protein sequence ID" value="QCI63938.1"/>
    <property type="molecule type" value="Genomic_DNA"/>
</dbReference>
<organism evidence="14 15">
    <name type="scientific">Phreatobacter stygius</name>
    <dbReference type="NCBI Taxonomy" id="1940610"/>
    <lineage>
        <taxon>Bacteria</taxon>
        <taxon>Pseudomonadati</taxon>
        <taxon>Pseudomonadota</taxon>
        <taxon>Alphaproteobacteria</taxon>
        <taxon>Hyphomicrobiales</taxon>
        <taxon>Phreatobacteraceae</taxon>
        <taxon>Phreatobacter</taxon>
    </lineage>
</organism>
<name>A0A4D7AZ54_9HYPH</name>
<evidence type="ECO:0000256" key="3">
    <source>
        <dbReference type="ARBA" id="ARBA00022827"/>
    </source>
</evidence>
<dbReference type="Gene3D" id="3.30.390.30">
    <property type="match status" value="1"/>
</dbReference>
<feature type="transmembrane region" description="Helical" evidence="11">
    <location>
        <begin position="12"/>
        <end position="35"/>
    </location>
</feature>
<evidence type="ECO:0000256" key="9">
    <source>
        <dbReference type="PIRSR" id="PIRSR000350-4"/>
    </source>
</evidence>
<feature type="binding site" evidence="8">
    <location>
        <position position="267"/>
    </location>
    <ligand>
        <name>NAD(+)</name>
        <dbReference type="ChEBI" id="CHEBI:57540"/>
    </ligand>
</feature>
<dbReference type="SUPFAM" id="SSF55424">
    <property type="entry name" value="FAD/NAD-linked reductases, dimerisation (C-terminal) domain"/>
    <property type="match status" value="1"/>
</dbReference>
<keyword evidence="15" id="KW-1185">Reference proteome</keyword>
<keyword evidence="4" id="KW-0521">NADP</keyword>
<dbReference type="FunFam" id="3.30.390.30:FF:000001">
    <property type="entry name" value="Dihydrolipoyl dehydrogenase"/>
    <property type="match status" value="1"/>
</dbReference>
<keyword evidence="5 10" id="KW-0560">Oxidoreductase</keyword>
<keyword evidence="11" id="KW-1133">Transmembrane helix</keyword>